<dbReference type="PROSITE" id="PS51375">
    <property type="entry name" value="PPR"/>
    <property type="match status" value="6"/>
</dbReference>
<dbReference type="EMBL" id="AP019302">
    <property type="protein sequence ID" value="BBH05288.1"/>
    <property type="molecule type" value="Genomic_DNA"/>
</dbReference>
<dbReference type="NCBIfam" id="TIGR00756">
    <property type="entry name" value="PPR"/>
    <property type="match status" value="7"/>
</dbReference>
<dbReference type="FunFam" id="1.25.40.10:FF:000031">
    <property type="entry name" value="Pentatricopeptide repeat-containing protein mitochondrial"/>
    <property type="match status" value="1"/>
</dbReference>
<dbReference type="FunFam" id="1.25.40.10:FF:001063">
    <property type="entry name" value="Pentatricopeptide repeat-containing protein isoform A"/>
    <property type="match status" value="1"/>
</dbReference>
<dbReference type="InterPro" id="IPR046960">
    <property type="entry name" value="PPR_At4g14850-like_plant"/>
</dbReference>
<gene>
    <name evidence="4" type="ORF">Prudu_016635</name>
</gene>
<reference evidence="4" key="1">
    <citation type="journal article" date="2019" name="Science">
        <title>Mutation of a bHLH transcription factor allowed almond domestication.</title>
        <authorList>
            <person name="Sanchez-Perez R."/>
            <person name="Pavan S."/>
            <person name="Mazzeo R."/>
            <person name="Moldovan C."/>
            <person name="Aiese Cigliano R."/>
            <person name="Del Cueto J."/>
            <person name="Ricciardi F."/>
            <person name="Lotti C."/>
            <person name="Ricciardi L."/>
            <person name="Dicenta F."/>
            <person name="Lopez-Marques R.L."/>
            <person name="Lindberg Moller B."/>
        </authorList>
    </citation>
    <scope>NUCLEOTIDE SEQUENCE</scope>
</reference>
<dbReference type="Pfam" id="PF01535">
    <property type="entry name" value="PPR"/>
    <property type="match status" value="6"/>
</dbReference>
<dbReference type="Pfam" id="PF13041">
    <property type="entry name" value="PPR_2"/>
    <property type="match status" value="4"/>
</dbReference>
<feature type="repeat" description="PPR" evidence="3">
    <location>
        <begin position="422"/>
        <end position="456"/>
    </location>
</feature>
<feature type="repeat" description="PPR" evidence="3">
    <location>
        <begin position="321"/>
        <end position="355"/>
    </location>
</feature>
<dbReference type="InterPro" id="IPR011990">
    <property type="entry name" value="TPR-like_helical_dom_sf"/>
</dbReference>
<dbReference type="AlphaFoldDB" id="A0A4Y1RMX9"/>
<accession>A0A4Y1RMX9</accession>
<feature type="repeat" description="PPR" evidence="3">
    <location>
        <begin position="157"/>
        <end position="191"/>
    </location>
</feature>
<dbReference type="InterPro" id="IPR002885">
    <property type="entry name" value="PPR_rpt"/>
</dbReference>
<dbReference type="FunFam" id="1.25.40.10:FF:000780">
    <property type="entry name" value="Pentatricopeptide repeat-containing protein isoform A"/>
    <property type="match status" value="1"/>
</dbReference>
<evidence type="ECO:0000313" key="4">
    <source>
        <dbReference type="EMBL" id="BBH05288.1"/>
    </source>
</evidence>
<evidence type="ECO:0000256" key="3">
    <source>
        <dbReference type="PROSITE-ProRule" id="PRU00708"/>
    </source>
</evidence>
<evidence type="ECO:0000256" key="1">
    <source>
        <dbReference type="ARBA" id="ARBA00006643"/>
    </source>
</evidence>
<dbReference type="InterPro" id="IPR046848">
    <property type="entry name" value="E_motif"/>
</dbReference>
<dbReference type="GO" id="GO:0003723">
    <property type="term" value="F:RNA binding"/>
    <property type="evidence" value="ECO:0007669"/>
    <property type="project" value="InterPro"/>
</dbReference>
<dbReference type="Pfam" id="PF20431">
    <property type="entry name" value="E_motif"/>
    <property type="match status" value="1"/>
</dbReference>
<dbReference type="FunFam" id="1.25.40.10:FF:000366">
    <property type="entry name" value="Pentatricopeptide (PPR) repeat-containing protein"/>
    <property type="match status" value="1"/>
</dbReference>
<dbReference type="PANTHER" id="PTHR47926:SF370">
    <property type="entry name" value="DYW DOMAIN-CONTAINING PROTEIN"/>
    <property type="match status" value="1"/>
</dbReference>
<dbReference type="GO" id="GO:0009451">
    <property type="term" value="P:RNA modification"/>
    <property type="evidence" value="ECO:0007669"/>
    <property type="project" value="InterPro"/>
</dbReference>
<dbReference type="Gene3D" id="1.25.40.10">
    <property type="entry name" value="Tetratricopeptide repeat domain"/>
    <property type="match status" value="7"/>
</dbReference>
<feature type="repeat" description="PPR" evidence="3">
    <location>
        <begin position="792"/>
        <end position="826"/>
    </location>
</feature>
<protein>
    <submittedName>
        <fullName evidence="4">Pentatricopeptide repeat superfamily protein</fullName>
    </submittedName>
</protein>
<dbReference type="FunFam" id="1.25.40.10:FF:000073">
    <property type="entry name" value="Pentatricopeptide repeat-containing protein chloroplastic"/>
    <property type="match status" value="1"/>
</dbReference>
<dbReference type="FunFam" id="1.25.40.10:FF:000442">
    <property type="entry name" value="Pentatricopeptide repeat-containing protein At3g49710"/>
    <property type="match status" value="1"/>
</dbReference>
<evidence type="ECO:0000256" key="2">
    <source>
        <dbReference type="ARBA" id="ARBA00022737"/>
    </source>
</evidence>
<keyword evidence="2" id="KW-0677">Repeat</keyword>
<organism evidence="4">
    <name type="scientific">Prunus dulcis</name>
    <name type="common">Almond</name>
    <name type="synonym">Amygdalus dulcis</name>
    <dbReference type="NCBI Taxonomy" id="3755"/>
    <lineage>
        <taxon>Eukaryota</taxon>
        <taxon>Viridiplantae</taxon>
        <taxon>Streptophyta</taxon>
        <taxon>Embryophyta</taxon>
        <taxon>Tracheophyta</taxon>
        <taxon>Spermatophyta</taxon>
        <taxon>Magnoliopsida</taxon>
        <taxon>eudicotyledons</taxon>
        <taxon>Gunneridae</taxon>
        <taxon>Pentapetalae</taxon>
        <taxon>rosids</taxon>
        <taxon>fabids</taxon>
        <taxon>Rosales</taxon>
        <taxon>Rosaceae</taxon>
        <taxon>Amygdaloideae</taxon>
        <taxon>Amygdaleae</taxon>
        <taxon>Prunus</taxon>
    </lineage>
</organism>
<proteinExistence type="inferred from homology"/>
<dbReference type="PANTHER" id="PTHR47926">
    <property type="entry name" value="PENTATRICOPEPTIDE REPEAT-CONTAINING PROTEIN"/>
    <property type="match status" value="1"/>
</dbReference>
<name>A0A4Y1RMX9_PRUDU</name>
<comment type="similarity">
    <text evidence="1">Belongs to the PPR family. PCMP-H subfamily.</text>
</comment>
<feature type="repeat" description="PPR" evidence="3">
    <location>
        <begin position="523"/>
        <end position="557"/>
    </location>
</feature>
<sequence>MKARAQEIRKLQASNGKSYTCVDPSVTSADKSLKQRSLISPVMGMLPIQPLKYILHLARLNARYISSTHENLSTKLILCHDPSLQQSYMELSQTFYEAMKACASLKSIPIARKLHAQLISIGLDSAIFLQNNLLHMYSQCSLIEDARRIFYSIQHPNVFSWNTMINGLVDLGQMREAKILFNEMPERDSVSWTTMMSGHFNNGQPVDAIKVFAAMVQNCESFSDPFSFSCVMKACGSLGNIKLALQLHSLVEKLEFGNNMTIQNSIIDMYIKCGALSSAEKMFLRIPSPSLFCWNSMIFGYSKLYGVQRALHMFFQMPERDCVSWNTIISIFSQHGFGVQSLSMFVEMWNQGFRPNSMIYATVLSACASIYDLEWGTHLHARIIRMEPSLDVFAGSGLIDMYVKCGHLHFARQVFNNMTEHNAVSWTSLISGVVQSGLEDEALVLFNQMRKAPISLDEFTLATVLGVCSGQKHVLVGEQLHGYTIKAGMISSIPVGNALVTMYAKCQNTHKANQTFELMPFKDIISWTAMITAFSQVGNVEKAREYFDKMPQRNVITWNSMLATYFQNAFWEEGLKLYILMRRVEVNPDWVTLVTSISACADLAILKLGIQIIAQAEKIGLGSNVSVTNSIVTLYSRCGRIEVAKRVFDSICDKNLISWNAIMAGYAQNGEGRKVIEIFENMLKMDCTPDHISYVSVLSGCSHSGLVIEGKHYFSSMTEDFGINPTCEHFACMVDLLGRAGLLEEAKNLIDTMPLKPNAAIWGTLLGACRVRRNLKLAEVAVRNLLELDIDDSGSYVLLANTYSDCGQLEAFADVRKEMRKKGIEKKPGCSWIEVNNRVHVFTVDDTHHPQMKDIYRILDEIIKKIEDTGCYVNPISSFLSQCYHREKLDVAVELLRVPADAYLHNLISLDTSKGAYSAGQIPVSSFERWILLLWRLCVISECDSLAFTLKARQAGDSGPRVQHLFDGPRKGPISEFECHKEYQPWSLNSPKRVNLQCHGTLVLNEK</sequence>
<feature type="repeat" description="PPR" evidence="3">
    <location>
        <begin position="655"/>
        <end position="689"/>
    </location>
</feature>